<dbReference type="AlphaFoldDB" id="A0A183PA49"/>
<dbReference type="Proteomes" id="UP000269396">
    <property type="component" value="Unassembled WGS sequence"/>
</dbReference>
<dbReference type="EMBL" id="UZAL01031285">
    <property type="protein sequence ID" value="VDP57522.1"/>
    <property type="molecule type" value="Genomic_DNA"/>
</dbReference>
<sequence>MPCHIDSTLDKTIQDQNLKILRDNKVEDGDLKIITAVGFPFLEHSDFGLLSLPTSVSPKYSASIPTIPRRSNSNKIHVDHNNDNSVLNQTTHMSSVVTTTSSSYLPMHNNNNSRENLENENIQLRKYPGRRNFTINESYLKNSSTTMPDQISRPLRSRYYHHRHHSRLYSFSQPRRNSSSLLDLNSNYRSTSFSASSSPLSSSIGTHTHMSIENLANELQSHMIDSLSDKEYHVRRVCSRLRKQQQQQQQYQKQPIPIQFTTDDISAPNPASLASSPLPPPITITSLNGSCSRLIISNDDNNITNEENPLVERVRPIFHCLPDQSFTIEQNNLNSQLCGPNPKVFITSTCTTISSITEVVNALVAFDKDVYISTLLHCNIKWLNAVDSKPQLDQGFMFIGPVTTRCICNFEETNVTCDDDDNGDDHDGPETELSESHNDHSVLPLNKEEIETMSDNFSN</sequence>
<keyword evidence="3" id="KW-1185">Reference proteome</keyword>
<feature type="compositionally biased region" description="Basic and acidic residues" evidence="1">
    <location>
        <begin position="425"/>
        <end position="450"/>
    </location>
</feature>
<reference evidence="2 3" key="1">
    <citation type="submission" date="2018-11" db="EMBL/GenBank/DDBJ databases">
        <authorList>
            <consortium name="Pathogen Informatics"/>
        </authorList>
    </citation>
    <scope>NUCLEOTIDE SEQUENCE [LARGE SCALE GENOMIC DNA]</scope>
    <source>
        <strain>Denwood</strain>
        <strain evidence="3">Zambia</strain>
    </source>
</reference>
<feature type="region of interest" description="Disordered" evidence="1">
    <location>
        <begin position="418"/>
        <end position="459"/>
    </location>
</feature>
<evidence type="ECO:0000313" key="3">
    <source>
        <dbReference type="Proteomes" id="UP000269396"/>
    </source>
</evidence>
<evidence type="ECO:0000256" key="1">
    <source>
        <dbReference type="SAM" id="MobiDB-lite"/>
    </source>
</evidence>
<name>A0A183PA49_9TREM</name>
<protein>
    <submittedName>
        <fullName evidence="2">Uncharacterized protein</fullName>
    </submittedName>
</protein>
<proteinExistence type="predicted"/>
<dbReference type="STRING" id="31246.A0A183PA49"/>
<organism evidence="2 3">
    <name type="scientific">Schistosoma mattheei</name>
    <dbReference type="NCBI Taxonomy" id="31246"/>
    <lineage>
        <taxon>Eukaryota</taxon>
        <taxon>Metazoa</taxon>
        <taxon>Spiralia</taxon>
        <taxon>Lophotrochozoa</taxon>
        <taxon>Platyhelminthes</taxon>
        <taxon>Trematoda</taxon>
        <taxon>Digenea</taxon>
        <taxon>Strigeidida</taxon>
        <taxon>Schistosomatoidea</taxon>
        <taxon>Schistosomatidae</taxon>
        <taxon>Schistosoma</taxon>
    </lineage>
</organism>
<gene>
    <name evidence="2" type="ORF">SMTD_LOCUS11235</name>
</gene>
<evidence type="ECO:0000313" key="2">
    <source>
        <dbReference type="EMBL" id="VDP57522.1"/>
    </source>
</evidence>
<accession>A0A183PA49</accession>